<evidence type="ECO:0000259" key="9">
    <source>
        <dbReference type="SMART" id="SM00220"/>
    </source>
</evidence>
<dbReference type="SUPFAM" id="SSF56112">
    <property type="entry name" value="Protein kinase-like (PK-like)"/>
    <property type="match status" value="1"/>
</dbReference>
<comment type="catalytic activity">
    <reaction evidence="7">
        <text>L-threonyl-[protein] + ATP = O-phospho-L-threonyl-[protein] + ADP + H(+)</text>
        <dbReference type="Rhea" id="RHEA:46608"/>
        <dbReference type="Rhea" id="RHEA-COMP:11060"/>
        <dbReference type="Rhea" id="RHEA-COMP:11605"/>
        <dbReference type="ChEBI" id="CHEBI:15378"/>
        <dbReference type="ChEBI" id="CHEBI:30013"/>
        <dbReference type="ChEBI" id="CHEBI:30616"/>
        <dbReference type="ChEBI" id="CHEBI:61977"/>
        <dbReference type="ChEBI" id="CHEBI:456216"/>
        <dbReference type="EC" id="2.7.11.1"/>
    </reaction>
</comment>
<evidence type="ECO:0000256" key="7">
    <source>
        <dbReference type="ARBA" id="ARBA00047899"/>
    </source>
</evidence>
<dbReference type="InterPro" id="IPR051334">
    <property type="entry name" value="SRPK"/>
</dbReference>
<sequence>MPSAVTSPPGAIEATTSGPIYNSTVDDRGDFVDSEYEAYIEELVENTNLYPEGLLYPICIGEIVANRYRIDDKLGHGSFSTVWMAYDTARKMDVALEIMMLGESAKREYRMQDEIVRTVPDITHLLTYNDIFFLHSPHGDHRVLVFPLQGPNFQDYPRKDQLPPCLHDGGIVHRDPSSANVIYSLRPLDNWSTAAKYEYLGRHQNMRLFTKQWREGELIMPMESHESLLARLFHGSGYTSVVSCMVNTVGPHPVSWRYSYHASGSCDTTWYNQDRQPDPAMALKAKIIKLRPGIGLMELELVMSILRPGDSRIY</sequence>
<evidence type="ECO:0000256" key="8">
    <source>
        <dbReference type="ARBA" id="ARBA00048679"/>
    </source>
</evidence>
<dbReference type="Gene3D" id="1.10.510.10">
    <property type="entry name" value="Transferase(Phosphotransferase) domain 1"/>
    <property type="match status" value="1"/>
</dbReference>
<dbReference type="GO" id="GO:0005524">
    <property type="term" value="F:ATP binding"/>
    <property type="evidence" value="ECO:0007669"/>
    <property type="project" value="UniProtKB-KW"/>
</dbReference>
<dbReference type="AlphaFoldDB" id="A0A9P9J432"/>
<proteinExistence type="predicted"/>
<dbReference type="GO" id="GO:0000245">
    <property type="term" value="P:spliceosomal complex assembly"/>
    <property type="evidence" value="ECO:0007669"/>
    <property type="project" value="TreeGrafter"/>
</dbReference>
<accession>A0A9P9J432</accession>
<evidence type="ECO:0000256" key="3">
    <source>
        <dbReference type="ARBA" id="ARBA00022679"/>
    </source>
</evidence>
<dbReference type="Gene3D" id="3.30.200.20">
    <property type="entry name" value="Phosphorylase Kinase, domain 1"/>
    <property type="match status" value="1"/>
</dbReference>
<evidence type="ECO:0000313" key="10">
    <source>
        <dbReference type="EMBL" id="KAH7142795.1"/>
    </source>
</evidence>
<keyword evidence="6" id="KW-0067">ATP-binding</keyword>
<keyword evidence="11" id="KW-1185">Reference proteome</keyword>
<dbReference type="GO" id="GO:0050684">
    <property type="term" value="P:regulation of mRNA processing"/>
    <property type="evidence" value="ECO:0007669"/>
    <property type="project" value="TreeGrafter"/>
</dbReference>
<protein>
    <recommendedName>
        <fullName evidence="1">non-specific serine/threonine protein kinase</fullName>
        <ecNumber evidence="1">2.7.11.1</ecNumber>
    </recommendedName>
</protein>
<dbReference type="EC" id="2.7.11.1" evidence="1"/>
<organism evidence="10 11">
    <name type="scientific">Dactylonectria estremocensis</name>
    <dbReference type="NCBI Taxonomy" id="1079267"/>
    <lineage>
        <taxon>Eukaryota</taxon>
        <taxon>Fungi</taxon>
        <taxon>Dikarya</taxon>
        <taxon>Ascomycota</taxon>
        <taxon>Pezizomycotina</taxon>
        <taxon>Sordariomycetes</taxon>
        <taxon>Hypocreomycetidae</taxon>
        <taxon>Hypocreales</taxon>
        <taxon>Nectriaceae</taxon>
        <taxon>Dactylonectria</taxon>
    </lineage>
</organism>
<evidence type="ECO:0000256" key="6">
    <source>
        <dbReference type="ARBA" id="ARBA00022840"/>
    </source>
</evidence>
<name>A0A9P9J432_9HYPO</name>
<evidence type="ECO:0000256" key="2">
    <source>
        <dbReference type="ARBA" id="ARBA00022527"/>
    </source>
</evidence>
<dbReference type="InterPro" id="IPR000719">
    <property type="entry name" value="Prot_kinase_dom"/>
</dbReference>
<evidence type="ECO:0000256" key="1">
    <source>
        <dbReference type="ARBA" id="ARBA00012513"/>
    </source>
</evidence>
<keyword evidence="4" id="KW-0547">Nucleotide-binding</keyword>
<keyword evidence="3" id="KW-0808">Transferase</keyword>
<comment type="catalytic activity">
    <reaction evidence="8">
        <text>L-seryl-[protein] + ATP = O-phospho-L-seryl-[protein] + ADP + H(+)</text>
        <dbReference type="Rhea" id="RHEA:17989"/>
        <dbReference type="Rhea" id="RHEA-COMP:9863"/>
        <dbReference type="Rhea" id="RHEA-COMP:11604"/>
        <dbReference type="ChEBI" id="CHEBI:15378"/>
        <dbReference type="ChEBI" id="CHEBI:29999"/>
        <dbReference type="ChEBI" id="CHEBI:30616"/>
        <dbReference type="ChEBI" id="CHEBI:83421"/>
        <dbReference type="ChEBI" id="CHEBI:456216"/>
        <dbReference type="EC" id="2.7.11.1"/>
    </reaction>
</comment>
<evidence type="ECO:0000256" key="5">
    <source>
        <dbReference type="ARBA" id="ARBA00022777"/>
    </source>
</evidence>
<evidence type="ECO:0000256" key="4">
    <source>
        <dbReference type="ARBA" id="ARBA00022741"/>
    </source>
</evidence>
<feature type="domain" description="Protein kinase" evidence="9">
    <location>
        <begin position="68"/>
        <end position="302"/>
    </location>
</feature>
<gene>
    <name evidence="10" type="ORF">B0J13DRAFT_526244</name>
</gene>
<keyword evidence="5" id="KW-0418">Kinase</keyword>
<dbReference type="GO" id="GO:0004674">
    <property type="term" value="F:protein serine/threonine kinase activity"/>
    <property type="evidence" value="ECO:0007669"/>
    <property type="project" value="UniProtKB-KW"/>
</dbReference>
<dbReference type="PANTHER" id="PTHR47634:SF9">
    <property type="entry name" value="PROTEIN KINASE DOMAIN-CONTAINING PROTEIN-RELATED"/>
    <property type="match status" value="1"/>
</dbReference>
<comment type="caution">
    <text evidence="10">The sequence shown here is derived from an EMBL/GenBank/DDBJ whole genome shotgun (WGS) entry which is preliminary data.</text>
</comment>
<dbReference type="EMBL" id="JAGMUU010000011">
    <property type="protein sequence ID" value="KAH7142795.1"/>
    <property type="molecule type" value="Genomic_DNA"/>
</dbReference>
<evidence type="ECO:0000313" key="11">
    <source>
        <dbReference type="Proteomes" id="UP000717696"/>
    </source>
</evidence>
<dbReference type="SMART" id="SM00220">
    <property type="entry name" value="S_TKc"/>
    <property type="match status" value="1"/>
</dbReference>
<dbReference type="Proteomes" id="UP000717696">
    <property type="component" value="Unassembled WGS sequence"/>
</dbReference>
<dbReference type="PANTHER" id="PTHR47634">
    <property type="entry name" value="PROTEIN KINASE DOMAIN-CONTAINING PROTEIN-RELATED"/>
    <property type="match status" value="1"/>
</dbReference>
<reference evidence="10" key="1">
    <citation type="journal article" date="2021" name="Nat. Commun.">
        <title>Genetic determinants of endophytism in the Arabidopsis root mycobiome.</title>
        <authorList>
            <person name="Mesny F."/>
            <person name="Miyauchi S."/>
            <person name="Thiergart T."/>
            <person name="Pickel B."/>
            <person name="Atanasova L."/>
            <person name="Karlsson M."/>
            <person name="Huettel B."/>
            <person name="Barry K.W."/>
            <person name="Haridas S."/>
            <person name="Chen C."/>
            <person name="Bauer D."/>
            <person name="Andreopoulos W."/>
            <person name="Pangilinan J."/>
            <person name="LaButti K."/>
            <person name="Riley R."/>
            <person name="Lipzen A."/>
            <person name="Clum A."/>
            <person name="Drula E."/>
            <person name="Henrissat B."/>
            <person name="Kohler A."/>
            <person name="Grigoriev I.V."/>
            <person name="Martin F.M."/>
            <person name="Hacquard S."/>
        </authorList>
    </citation>
    <scope>NUCLEOTIDE SEQUENCE</scope>
    <source>
        <strain evidence="10">MPI-CAGE-AT-0021</strain>
    </source>
</reference>
<dbReference type="InterPro" id="IPR011009">
    <property type="entry name" value="Kinase-like_dom_sf"/>
</dbReference>
<keyword evidence="2" id="KW-0723">Serine/threonine-protein kinase</keyword>
<dbReference type="OrthoDB" id="5979581at2759"/>